<dbReference type="Proteomes" id="UP000799424">
    <property type="component" value="Unassembled WGS sequence"/>
</dbReference>
<dbReference type="AlphaFoldDB" id="A0A6A6ZV96"/>
<accession>A0A6A6ZV96</accession>
<keyword evidence="2" id="KW-1185">Reference proteome</keyword>
<reference evidence="1" key="1">
    <citation type="journal article" date="2020" name="Stud. Mycol.">
        <title>101 Dothideomycetes genomes: a test case for predicting lifestyles and emergence of pathogens.</title>
        <authorList>
            <person name="Haridas S."/>
            <person name="Albert R."/>
            <person name="Binder M."/>
            <person name="Bloem J."/>
            <person name="Labutti K."/>
            <person name="Salamov A."/>
            <person name="Andreopoulos B."/>
            <person name="Baker S."/>
            <person name="Barry K."/>
            <person name="Bills G."/>
            <person name="Bluhm B."/>
            <person name="Cannon C."/>
            <person name="Castanera R."/>
            <person name="Culley D."/>
            <person name="Daum C."/>
            <person name="Ezra D."/>
            <person name="Gonzalez J."/>
            <person name="Henrissat B."/>
            <person name="Kuo A."/>
            <person name="Liang C."/>
            <person name="Lipzen A."/>
            <person name="Lutzoni F."/>
            <person name="Magnuson J."/>
            <person name="Mondo S."/>
            <person name="Nolan M."/>
            <person name="Ohm R."/>
            <person name="Pangilinan J."/>
            <person name="Park H.-J."/>
            <person name="Ramirez L."/>
            <person name="Alfaro M."/>
            <person name="Sun H."/>
            <person name="Tritt A."/>
            <person name="Yoshinaga Y."/>
            <person name="Zwiers L.-H."/>
            <person name="Turgeon B."/>
            <person name="Goodwin S."/>
            <person name="Spatafora J."/>
            <person name="Crous P."/>
            <person name="Grigoriev I."/>
        </authorList>
    </citation>
    <scope>NUCLEOTIDE SEQUENCE</scope>
    <source>
        <strain evidence="1">CBS 113818</strain>
    </source>
</reference>
<proteinExistence type="predicted"/>
<dbReference type="CDD" id="cd00719">
    <property type="entry name" value="GIY-YIG_SF"/>
    <property type="match status" value="1"/>
</dbReference>
<evidence type="ECO:0000313" key="2">
    <source>
        <dbReference type="Proteomes" id="UP000799424"/>
    </source>
</evidence>
<evidence type="ECO:0008006" key="3">
    <source>
        <dbReference type="Google" id="ProtNLM"/>
    </source>
</evidence>
<dbReference type="OrthoDB" id="3784785at2759"/>
<dbReference type="EMBL" id="MU006229">
    <property type="protein sequence ID" value="KAF2824962.1"/>
    <property type="molecule type" value="Genomic_DNA"/>
</dbReference>
<evidence type="ECO:0000313" key="1">
    <source>
        <dbReference type="EMBL" id="KAF2824962.1"/>
    </source>
</evidence>
<sequence>MAKQLSIGNFFHKSGFTTAKRLFEESQHEEPDDHVPTKRIRSAEVAVGDSAFQVTPSIAHYPTSIMKHLVQKKMPGLWFAIPGSTSNRDATRNEKYRDLAENPEEHLQAALELIPAWAEKMAEAGTLWDYDELAKQQKHIGPPPPISGIYLHLIWLLDGTIVRYVGQTNNLQRRIDDEHKNPADRKSHPSLHYQFLEASVKDEWILLAEWKVESSQAVINIIEMTMSLVFLALMPSQLRDYLSVDAIKAHGPKALEGGANIRLPLSQGAIFQNDPACGNWMDLKDSDDPVKMQYYQQRLTKAVAYQVRSNALRNDNIYKALINNTPFPTKLKLRAGRNASLEIHRNVFTIPHTSHITIKPESVRICLDLKGEGMTHPQRAAKDARPSDPARRLALEMTAETSAGIQIRRWLGTNGDDGAKRINTVVDWLENRDEDDETVSRRYFVKNKTKGRAKSHYT</sequence>
<organism evidence="1 2">
    <name type="scientific">Ophiobolus disseminans</name>
    <dbReference type="NCBI Taxonomy" id="1469910"/>
    <lineage>
        <taxon>Eukaryota</taxon>
        <taxon>Fungi</taxon>
        <taxon>Dikarya</taxon>
        <taxon>Ascomycota</taxon>
        <taxon>Pezizomycotina</taxon>
        <taxon>Dothideomycetes</taxon>
        <taxon>Pleosporomycetidae</taxon>
        <taxon>Pleosporales</taxon>
        <taxon>Pleosporineae</taxon>
        <taxon>Phaeosphaeriaceae</taxon>
        <taxon>Ophiobolus</taxon>
    </lineage>
</organism>
<gene>
    <name evidence="1" type="ORF">CC86DRAFT_468227</name>
</gene>
<protein>
    <recommendedName>
        <fullName evidence="3">GIY-YIG domain-containing protein</fullName>
    </recommendedName>
</protein>
<name>A0A6A6ZV96_9PLEO</name>